<evidence type="ECO:0000313" key="2">
    <source>
        <dbReference type="EMBL" id="MSU00703.1"/>
    </source>
</evidence>
<name>A0A6N7XTG7_9FIRM</name>
<dbReference type="GO" id="GO:0000731">
    <property type="term" value="P:DNA synthesis involved in DNA repair"/>
    <property type="evidence" value="ECO:0007669"/>
    <property type="project" value="TreeGrafter"/>
</dbReference>
<dbReference type="PANTHER" id="PTHR32182">
    <property type="entry name" value="DNA REPLICATION AND REPAIR PROTEIN RECF"/>
    <property type="match status" value="1"/>
</dbReference>
<evidence type="ECO:0000259" key="1">
    <source>
        <dbReference type="Pfam" id="PF13304"/>
    </source>
</evidence>
<dbReference type="Gene3D" id="3.40.50.300">
    <property type="entry name" value="P-loop containing nucleotide triphosphate hydrolases"/>
    <property type="match status" value="1"/>
</dbReference>
<sequence length="363" mass="41803">MNDKQITKVQIKGYKSIKECNLGLDMLNVFIGCNGAGKSNFISLFKMLQHIIDNKLEYYVTSQGGVDSILHFGSKTTEQLFVDFKFGDNGYGFILVPTKDNKLMFEEEWFYWEISGKKYLGSGYLESRWKKGTDTGIDNYVMPILKEQKWRVYHFHDTSDTALIKREHGINDNISFATDARNLAAFLYMLKETESQHYEKIVKTIRLVAPFFDDFILRPNPLKGDRIQLEWKGIDNDIPFTASQLSDGTLRFICLATLLLQPPRLMSETILIDEPELGLHPYAITILASLIKSASKKKQIIISTQSVELLNQFDVEDIVVVNREENNSTFNRLNEKELEIWLENEYTLGELWNKNLLGGRPAK</sequence>
<dbReference type="RefSeq" id="WP_216585004.1">
    <property type="nucleotide sequence ID" value="NZ_JAHLPJ010000001.1"/>
</dbReference>
<evidence type="ECO:0000313" key="3">
    <source>
        <dbReference type="Proteomes" id="UP000469523"/>
    </source>
</evidence>
<dbReference type="Pfam" id="PF13304">
    <property type="entry name" value="AAA_21"/>
    <property type="match status" value="1"/>
</dbReference>
<dbReference type="AlphaFoldDB" id="A0A6N7XTG7"/>
<reference evidence="2 3" key="1">
    <citation type="submission" date="2019-09" db="EMBL/GenBank/DDBJ databases">
        <title>In-depth cultivation of the pig gut microbiome towards novel bacterial diversity and tailored functional studies.</title>
        <authorList>
            <person name="Wylensek D."/>
            <person name="Hitch T.C.A."/>
            <person name="Clavel T."/>
        </authorList>
    </citation>
    <scope>NUCLEOTIDE SEQUENCE [LARGE SCALE GENOMIC DNA]</scope>
    <source>
        <strain evidence="2 3">WCA3-693-APC-4?</strain>
    </source>
</reference>
<dbReference type="GO" id="GO:0005524">
    <property type="term" value="F:ATP binding"/>
    <property type="evidence" value="ECO:0007669"/>
    <property type="project" value="InterPro"/>
</dbReference>
<dbReference type="SUPFAM" id="SSF52540">
    <property type="entry name" value="P-loop containing nucleoside triphosphate hydrolases"/>
    <property type="match status" value="1"/>
</dbReference>
<dbReference type="EMBL" id="VUNQ01000006">
    <property type="protein sequence ID" value="MSU00703.1"/>
    <property type="molecule type" value="Genomic_DNA"/>
</dbReference>
<accession>A0A6N7XTG7</accession>
<dbReference type="InterPro" id="IPR014555">
    <property type="entry name" value="RecF-like"/>
</dbReference>
<feature type="domain" description="ATPase AAA-type core" evidence="1">
    <location>
        <begin position="27"/>
        <end position="311"/>
    </location>
</feature>
<keyword evidence="3" id="KW-1185">Reference proteome</keyword>
<dbReference type="InterPro" id="IPR027417">
    <property type="entry name" value="P-loop_NTPase"/>
</dbReference>
<dbReference type="GO" id="GO:0016887">
    <property type="term" value="F:ATP hydrolysis activity"/>
    <property type="evidence" value="ECO:0007669"/>
    <property type="project" value="InterPro"/>
</dbReference>
<dbReference type="PIRSF" id="PIRSF029347">
    <property type="entry name" value="RecF"/>
    <property type="match status" value="1"/>
</dbReference>
<dbReference type="Proteomes" id="UP000469523">
    <property type="component" value="Unassembled WGS sequence"/>
</dbReference>
<dbReference type="InterPro" id="IPR003959">
    <property type="entry name" value="ATPase_AAA_core"/>
</dbReference>
<gene>
    <name evidence="2" type="ORF">FYJ83_04370</name>
</gene>
<dbReference type="CDD" id="cd00267">
    <property type="entry name" value="ABC_ATPase"/>
    <property type="match status" value="1"/>
</dbReference>
<proteinExistence type="predicted"/>
<dbReference type="GO" id="GO:0006302">
    <property type="term" value="P:double-strand break repair"/>
    <property type="evidence" value="ECO:0007669"/>
    <property type="project" value="TreeGrafter"/>
</dbReference>
<organism evidence="2 3">
    <name type="scientific">Tissierella pigra</name>
    <dbReference type="NCBI Taxonomy" id="2607614"/>
    <lineage>
        <taxon>Bacteria</taxon>
        <taxon>Bacillati</taxon>
        <taxon>Bacillota</taxon>
        <taxon>Tissierellia</taxon>
        <taxon>Tissierellales</taxon>
        <taxon>Tissierellaceae</taxon>
        <taxon>Tissierella</taxon>
    </lineage>
</organism>
<dbReference type="PANTHER" id="PTHR32182:SF22">
    <property type="entry name" value="ATP-DEPENDENT ENDONUCLEASE, OLD FAMILY-RELATED"/>
    <property type="match status" value="1"/>
</dbReference>
<comment type="caution">
    <text evidence="2">The sequence shown here is derived from an EMBL/GenBank/DDBJ whole genome shotgun (WGS) entry which is preliminary data.</text>
</comment>
<protein>
    <submittedName>
        <fullName evidence="2">AAA family ATPase</fullName>
    </submittedName>
</protein>